<accession>A0ACB7CAS5</accession>
<sequence>MQNLGRKNKIIQRTNDASIISKRSAEYFGYPFSKNQYLRAFVKKPKRRSPTINRGYYIRCKAIDTVIQNFLSEKNTVEKAIINLGCGYDPLPFRYISESTFNNVRFFDIDFPEIIENKKSIAEEDHELKKMLSKHILSSTNQLELQYQLIACDLRDLDSLKIILNEKCAALETMNILFISEVATIYMETEFSDKLIEWASFFPYANFVILEQILPSRDHPFGRTMVSYFNKLKAPLYSLNQYPTLSSQYNRFLNRGWNYIEAFDLCTFWYYGIEKEIKNKVDLAEDFDEWEEIILFLQHYCILIARKLPFKKYILLSSPPKGSQYLNSDESSPLLNNYIFNNSDLDSPLKEVGEIKKENLFRRKFGAATLFNQNSIVYHGGMSELGRDEKTFIITHKGNIVPELEIKSLGPRVFHTLDYFSQNNTLFCVGGRESPSKLSNSGSRSNHPTQNTIENISYSNRYRHGMVKVTLQNETRFIVFGGKRTYKIADEEWIIWSHENGWELLEVNSENKIQPRWGMCMIWLPEREEGIICGGMNKDGFICEDIWTFRISITNKKWVLDLIPWSDLSVLNIQHISRLGAKAVNVTGILDGNILIAGGVSMFQCISWEEQFVLLNLENRKITPLNIQIPVDTPMLIGFDMIRVDNNVIIFGGGCVCFSFGSYWNDNILVLFNSNLSKEWIIYEYKTTKINEQCYISKPDDCNINTSNPMIPKHMNFTIQNISNIKITCKDEWEEIMKKNIPTVLKGLNIGTCVKKWTPEYLISRIGNTREVIVHNAKTNFMNFHVKNFNYETMNFGEFINSVYSNESKLYMRSISTKNPRTKPSFLEEDFSEISDDFIIPPELSKSINPNKFSSPLRISSKDIGIWLHYDVMSNILVQIKGSKKVRLYSPSDILYLQFPHGSSSSKILNIFTEESVDLKNTHPYEVDLFPGDILYIPAFWLHSIYSLEPSISVNIFWRHLGNQHYATLTNDIYGNRDLKAYETGRNLIKKIIENFKGLTGDEKNFYLKRLGAELIEASKT</sequence>
<dbReference type="EMBL" id="JABTEG010000012">
    <property type="protein sequence ID" value="KAG4304023.1"/>
    <property type="molecule type" value="Genomic_DNA"/>
</dbReference>
<protein>
    <submittedName>
        <fullName evidence="1">Uncharacterized protein</fullName>
    </submittedName>
</protein>
<evidence type="ECO:0000313" key="2">
    <source>
        <dbReference type="Proteomes" id="UP000768646"/>
    </source>
</evidence>
<name>A0ACB7CAS5_9ASCO</name>
<reference evidence="1 2" key="1">
    <citation type="journal article" date="2021" name="Commun. Biol.">
        <title>Genomic insights into the host specific adaptation of the Pneumocystis genus.</title>
        <authorList>
            <person name="Cisse O.H."/>
            <person name="Ma L."/>
            <person name="Dekker J.P."/>
            <person name="Khil P.P."/>
            <person name="Youn J.-H."/>
            <person name="Brenchley J.M."/>
            <person name="Blair R."/>
            <person name="Pahar B."/>
            <person name="Chabe M."/>
            <person name="Van Rompay K.K.A."/>
            <person name="Keesler R."/>
            <person name="Sukura A."/>
            <person name="Hirsch V."/>
            <person name="Kutty G."/>
            <person name="Liu Y."/>
            <person name="Peng L."/>
            <person name="Chen J."/>
            <person name="Song J."/>
            <person name="Weissenbacher-Lang C."/>
            <person name="Xu J."/>
            <person name="Upham N.S."/>
            <person name="Stajich J.E."/>
            <person name="Cuomo C.A."/>
            <person name="Cushion M.T."/>
            <person name="Kovacs J.A."/>
        </authorList>
    </citation>
    <scope>NUCLEOTIDE SEQUENCE [LARGE SCALE GENOMIC DNA]</scope>
    <source>
        <strain evidence="1 2">RABM</strain>
    </source>
</reference>
<gene>
    <name evidence="1" type="ORF">PORY_002546</name>
</gene>
<evidence type="ECO:0000313" key="1">
    <source>
        <dbReference type="EMBL" id="KAG4304023.1"/>
    </source>
</evidence>
<proteinExistence type="predicted"/>
<dbReference type="Proteomes" id="UP000768646">
    <property type="component" value="Unassembled WGS sequence"/>
</dbReference>
<keyword evidence="2" id="KW-1185">Reference proteome</keyword>
<comment type="caution">
    <text evidence="1">The sequence shown here is derived from an EMBL/GenBank/DDBJ whole genome shotgun (WGS) entry which is preliminary data.</text>
</comment>
<organism evidence="1 2">
    <name type="scientific">Pneumocystis oryctolagi</name>
    <dbReference type="NCBI Taxonomy" id="42067"/>
    <lineage>
        <taxon>Eukaryota</taxon>
        <taxon>Fungi</taxon>
        <taxon>Dikarya</taxon>
        <taxon>Ascomycota</taxon>
        <taxon>Taphrinomycotina</taxon>
        <taxon>Pneumocystomycetes</taxon>
        <taxon>Pneumocystaceae</taxon>
        <taxon>Pneumocystis</taxon>
    </lineage>
</organism>